<gene>
    <name evidence="9" type="ORF">RND81_06G012500</name>
</gene>
<dbReference type="Gene3D" id="1.25.40.10">
    <property type="entry name" value="Tetratricopeptide repeat domain"/>
    <property type="match status" value="1"/>
</dbReference>
<organism evidence="9 10">
    <name type="scientific">Saponaria officinalis</name>
    <name type="common">Common soapwort</name>
    <name type="synonym">Lychnis saponaria</name>
    <dbReference type="NCBI Taxonomy" id="3572"/>
    <lineage>
        <taxon>Eukaryota</taxon>
        <taxon>Viridiplantae</taxon>
        <taxon>Streptophyta</taxon>
        <taxon>Embryophyta</taxon>
        <taxon>Tracheophyta</taxon>
        <taxon>Spermatophyta</taxon>
        <taxon>Magnoliopsida</taxon>
        <taxon>eudicotyledons</taxon>
        <taxon>Gunneridae</taxon>
        <taxon>Pentapetalae</taxon>
        <taxon>Caryophyllales</taxon>
        <taxon>Caryophyllaceae</taxon>
        <taxon>Caryophylleae</taxon>
        <taxon>Saponaria</taxon>
    </lineage>
</organism>
<evidence type="ECO:0000256" key="7">
    <source>
        <dbReference type="PROSITE-ProRule" id="PRU00339"/>
    </source>
</evidence>
<dbReference type="PANTHER" id="PTHR36326:SF7">
    <property type="entry name" value="PROTEIN POLLENLESS 3-LIKE 2"/>
    <property type="match status" value="1"/>
</dbReference>
<keyword evidence="3 7" id="KW-0802">TPR repeat</keyword>
<evidence type="ECO:0000256" key="2">
    <source>
        <dbReference type="ARBA" id="ARBA00022737"/>
    </source>
</evidence>
<keyword evidence="4 8" id="KW-0175">Coiled coil</keyword>
<feature type="repeat" description="TPR" evidence="7">
    <location>
        <begin position="178"/>
        <end position="211"/>
    </location>
</feature>
<evidence type="ECO:0000313" key="10">
    <source>
        <dbReference type="Proteomes" id="UP001443914"/>
    </source>
</evidence>
<dbReference type="Proteomes" id="UP001443914">
    <property type="component" value="Unassembled WGS sequence"/>
</dbReference>
<keyword evidence="10" id="KW-1185">Reference proteome</keyword>
<evidence type="ECO:0000256" key="3">
    <source>
        <dbReference type="ARBA" id="ARBA00022803"/>
    </source>
</evidence>
<feature type="coiled-coil region" evidence="8">
    <location>
        <begin position="248"/>
        <end position="275"/>
    </location>
</feature>
<evidence type="ECO:0000256" key="8">
    <source>
        <dbReference type="SAM" id="Coils"/>
    </source>
</evidence>
<dbReference type="PROSITE" id="PS50005">
    <property type="entry name" value="TPR"/>
    <property type="match status" value="1"/>
</dbReference>
<keyword evidence="5" id="KW-0539">Nucleus</keyword>
<dbReference type="SUPFAM" id="SSF48452">
    <property type="entry name" value="TPR-like"/>
    <property type="match status" value="1"/>
</dbReference>
<feature type="coiled-coil region" evidence="8">
    <location>
        <begin position="91"/>
        <end position="118"/>
    </location>
</feature>
<comment type="similarity">
    <text evidence="6">Belongs to the MS5 protein family.</text>
</comment>
<dbReference type="GO" id="GO:0005634">
    <property type="term" value="C:nucleus"/>
    <property type="evidence" value="ECO:0007669"/>
    <property type="project" value="UniProtKB-SubCell"/>
</dbReference>
<evidence type="ECO:0000256" key="6">
    <source>
        <dbReference type="ARBA" id="ARBA00025750"/>
    </source>
</evidence>
<dbReference type="PROSITE" id="PS50293">
    <property type="entry name" value="TPR_REGION"/>
    <property type="match status" value="1"/>
</dbReference>
<protein>
    <submittedName>
        <fullName evidence="9">Uncharacterized protein</fullName>
    </submittedName>
</protein>
<evidence type="ECO:0000256" key="4">
    <source>
        <dbReference type="ARBA" id="ARBA00023054"/>
    </source>
</evidence>
<dbReference type="PANTHER" id="PTHR36326">
    <property type="entry name" value="PROTEIN POLLENLESS 3-LIKE 2"/>
    <property type="match status" value="1"/>
</dbReference>
<evidence type="ECO:0000256" key="1">
    <source>
        <dbReference type="ARBA" id="ARBA00004123"/>
    </source>
</evidence>
<comment type="subcellular location">
    <subcellularLocation>
        <location evidence="1">Nucleus</location>
    </subcellularLocation>
</comment>
<name>A0AAW1K5P8_SAPOF</name>
<dbReference type="InterPro" id="IPR011990">
    <property type="entry name" value="TPR-like_helical_dom_sf"/>
</dbReference>
<dbReference type="InterPro" id="IPR019734">
    <property type="entry name" value="TPR_rpt"/>
</dbReference>
<evidence type="ECO:0000313" key="9">
    <source>
        <dbReference type="EMBL" id="KAK9713217.1"/>
    </source>
</evidence>
<sequence>MMHETWNAAPGFMSSKCASAPSSPAKPVSISRTRSDSFHITHKVPVGDTPYVRAKHVQLVDKDPEKAIPLFWAAINAGDRVDSALKDMAIVMKQQNRADEAIEAIKSLRSRCSDQAQESLDNILLDLYKRCGRLDDQISLLRHKLYLIQKGVAFNGKRTKTARSQGKKFQVSVEQEATRLLGNLGWALMQQNSYREAEEAYRRALSIAPDNNKMCNLGICLMKQGRIVEAKDTLRRVKPAIADGPRGVDSHLKAYERAQQMLADLESEMMKKAGDSVLEQSRLFNSFLGSSSIWQPQPCRETYSSNSNNPRTVDEFPDENASNFNVNTNILPKNNQFFLPKPVAVGAFNIDAQPFYSSKMATERLKRTRSANVENQVQETKSINNERENKILRRSFEDEPTDKLSGLLPDEKDFENAIISAVLDTIDGDNNNNKSSVLTETKSKSNKFDRRLKVFQDITLSLSPRA</sequence>
<dbReference type="SMART" id="SM00028">
    <property type="entry name" value="TPR"/>
    <property type="match status" value="1"/>
</dbReference>
<evidence type="ECO:0000256" key="5">
    <source>
        <dbReference type="ARBA" id="ARBA00023242"/>
    </source>
</evidence>
<accession>A0AAW1K5P8</accession>
<comment type="caution">
    <text evidence="9">The sequence shown here is derived from an EMBL/GenBank/DDBJ whole genome shotgun (WGS) entry which is preliminary data.</text>
</comment>
<reference evidence="9" key="1">
    <citation type="submission" date="2024-03" db="EMBL/GenBank/DDBJ databases">
        <title>WGS assembly of Saponaria officinalis var. Norfolk2.</title>
        <authorList>
            <person name="Jenkins J."/>
            <person name="Shu S."/>
            <person name="Grimwood J."/>
            <person name="Barry K."/>
            <person name="Goodstein D."/>
            <person name="Schmutz J."/>
            <person name="Leebens-Mack J."/>
            <person name="Osbourn A."/>
        </authorList>
    </citation>
    <scope>NUCLEOTIDE SEQUENCE [LARGE SCALE GENOMIC DNA]</scope>
    <source>
        <strain evidence="9">JIC</strain>
    </source>
</reference>
<keyword evidence="2" id="KW-0677">Repeat</keyword>
<proteinExistence type="inferred from homology"/>
<dbReference type="Pfam" id="PF00515">
    <property type="entry name" value="TPR_1"/>
    <property type="match status" value="1"/>
</dbReference>
<dbReference type="InterPro" id="IPR044961">
    <property type="entry name" value="MS5/SDI1"/>
</dbReference>
<dbReference type="EMBL" id="JBDFQZ010000006">
    <property type="protein sequence ID" value="KAK9713217.1"/>
    <property type="molecule type" value="Genomic_DNA"/>
</dbReference>
<dbReference type="AlphaFoldDB" id="A0AAW1K5P8"/>